<dbReference type="NCBIfam" id="TIGR00727">
    <property type="entry name" value="ISP4_OPT"/>
    <property type="match status" value="1"/>
</dbReference>
<evidence type="ECO:0000256" key="3">
    <source>
        <dbReference type="ARBA" id="ARBA00022448"/>
    </source>
</evidence>
<dbReference type="Proteomes" id="UP001338125">
    <property type="component" value="Unassembled WGS sequence"/>
</dbReference>
<keyword evidence="5" id="KW-0571">Peptide transport</keyword>
<sequence>MSQGVEEYTSQRSTDITLGEKMAHDIASETVRPKTSQEEQAERRLHVTDDDLLEAKELAGTYTLEEVRNILSAFYQLHKKDPLIPLDVIETVGEFLGNEDIFQQPEKFETLIWEMKIQAALTISNSPYAEVRSVVSNKDDPSLPCSTIRAWVIGIVLSGAISFVNVFFEIRLPPVFVGANVVQLLAYPLGKLAEKTLPDIGLTVFGIRHSLNPGTFNKKEHMLITLMASVSKSVPYSHFLIWMQYLPQFFNQHWAINFGYQFMVTLSTNFIGYSLAGVCRRFLVYPSYCLWPSSLVTIALNSALHGEGNAPVLGPFGRTWHMSRYKFFFIAFTAMFCYFWLPGYVFTALSTFNWMTWIAPNNRNLVAITGSISGLGLNPIPTLDWNILASIADPLMLPYFTTLNLFSGCFFTMFIVIGFYYSNAFSTAYLPINSNQPFDHFAKPYNVSSILDHRGILDEQKYQAYSPPYLSAGAIVINLCYFSTYTAALTHGFLHHRHEIWMGSKDLINSFRPSKRNEGARAQHLDVHSRLMKEYREVPEWWYIVILIISIAIGCVALAHWPTYTSPAVVVYGLILAVIFIVPTGIIYAMTGIEVTLAVLAQFIGGSFVPGNALAMSFFKTYGFVTAAQALSFSNDQKLAHYAKIPPRLTFFAQMVPTLISTFVSVGVVTYQVHIKDVCTATAPFRFLCPQETTFYTSGILWGTVGPKRLWGVGGQYAVTLIGFPLGIVVVLGFWYLARLFPESQFLRSVHPVMILTGGVLWAPFNLTYIWPSVPVATLSWLYIKPRFLALWSKYNFVLSAAFSAGVAISAIIQFFSLSYNNVALAWWGNTVSFEGCEILSCVLKTLAPGEFFGPKPGTYN</sequence>
<feature type="transmembrane region" description="Helical" evidence="10">
    <location>
        <begin position="569"/>
        <end position="590"/>
    </location>
</feature>
<feature type="transmembrane region" description="Helical" evidence="10">
    <location>
        <begin position="148"/>
        <end position="168"/>
    </location>
</feature>
<comment type="subcellular location">
    <subcellularLocation>
        <location evidence="1">Membrane</location>
        <topology evidence="1">Multi-pass membrane protein</topology>
    </subcellularLocation>
</comment>
<comment type="caution">
    <text evidence="11">The sequence shown here is derived from an EMBL/GenBank/DDBJ whole genome shotgun (WGS) entry which is preliminary data.</text>
</comment>
<keyword evidence="4 10" id="KW-0812">Transmembrane</keyword>
<organism evidence="11 12">
    <name type="scientific">Cladobotryum mycophilum</name>
    <dbReference type="NCBI Taxonomy" id="491253"/>
    <lineage>
        <taxon>Eukaryota</taxon>
        <taxon>Fungi</taxon>
        <taxon>Dikarya</taxon>
        <taxon>Ascomycota</taxon>
        <taxon>Pezizomycotina</taxon>
        <taxon>Sordariomycetes</taxon>
        <taxon>Hypocreomycetidae</taxon>
        <taxon>Hypocreales</taxon>
        <taxon>Hypocreaceae</taxon>
        <taxon>Cladobotryum</taxon>
    </lineage>
</organism>
<feature type="transmembrane region" description="Helical" evidence="10">
    <location>
        <begin position="365"/>
        <end position="385"/>
    </location>
</feature>
<dbReference type="InterPro" id="IPR004648">
    <property type="entry name" value="Oligpept_transpt"/>
</dbReference>
<feature type="transmembrane region" description="Helical" evidence="10">
    <location>
        <begin position="797"/>
        <end position="818"/>
    </location>
</feature>
<keyword evidence="12" id="KW-1185">Reference proteome</keyword>
<dbReference type="NCBIfam" id="TIGR00728">
    <property type="entry name" value="OPT_sfam"/>
    <property type="match status" value="1"/>
</dbReference>
<keyword evidence="8 10" id="KW-0472">Membrane</keyword>
<evidence type="ECO:0000256" key="9">
    <source>
        <dbReference type="SAM" id="MobiDB-lite"/>
    </source>
</evidence>
<evidence type="ECO:0000256" key="8">
    <source>
        <dbReference type="ARBA" id="ARBA00023136"/>
    </source>
</evidence>
<reference evidence="11 12" key="1">
    <citation type="submission" date="2024-01" db="EMBL/GenBank/DDBJ databases">
        <title>Complete genome of Cladobotryum mycophilum ATHUM6906.</title>
        <authorList>
            <person name="Christinaki A.C."/>
            <person name="Myridakis A.I."/>
            <person name="Kouvelis V.N."/>
        </authorList>
    </citation>
    <scope>NUCLEOTIDE SEQUENCE [LARGE SCALE GENOMIC DNA]</scope>
    <source>
        <strain evidence="11 12">ATHUM6906</strain>
    </source>
</reference>
<feature type="compositionally biased region" description="Polar residues" evidence="9">
    <location>
        <begin position="1"/>
        <end position="16"/>
    </location>
</feature>
<feature type="transmembrane region" description="Helical" evidence="10">
    <location>
        <begin position="597"/>
        <end position="619"/>
    </location>
</feature>
<evidence type="ECO:0000256" key="2">
    <source>
        <dbReference type="ARBA" id="ARBA00008807"/>
    </source>
</evidence>
<keyword evidence="6" id="KW-0653">Protein transport</keyword>
<accession>A0ABR0S6L7</accession>
<feature type="region of interest" description="Disordered" evidence="9">
    <location>
        <begin position="1"/>
        <end position="20"/>
    </location>
</feature>
<protein>
    <submittedName>
        <fullName evidence="11">Oligopeptide transporter 2</fullName>
    </submittedName>
</protein>
<evidence type="ECO:0000313" key="12">
    <source>
        <dbReference type="Proteomes" id="UP001338125"/>
    </source>
</evidence>
<feature type="transmembrane region" description="Helical" evidence="10">
    <location>
        <begin position="397"/>
        <end position="421"/>
    </location>
</feature>
<feature type="transmembrane region" description="Helical" evidence="10">
    <location>
        <begin position="469"/>
        <end position="494"/>
    </location>
</feature>
<gene>
    <name evidence="11" type="ORF">PT974_11881</name>
</gene>
<dbReference type="EMBL" id="JAVFKD010000016">
    <property type="protein sequence ID" value="KAK5987748.1"/>
    <property type="molecule type" value="Genomic_DNA"/>
</dbReference>
<evidence type="ECO:0000256" key="6">
    <source>
        <dbReference type="ARBA" id="ARBA00022927"/>
    </source>
</evidence>
<keyword evidence="7 10" id="KW-1133">Transmembrane helix</keyword>
<keyword evidence="3" id="KW-0813">Transport</keyword>
<feature type="transmembrane region" description="Helical" evidence="10">
    <location>
        <begin position="327"/>
        <end position="345"/>
    </location>
</feature>
<dbReference type="Pfam" id="PF03169">
    <property type="entry name" value="OPT"/>
    <property type="match status" value="1"/>
</dbReference>
<comment type="similarity">
    <text evidence="2">Belongs to the oligopeptide OPT transporter family.</text>
</comment>
<dbReference type="InterPro" id="IPR004813">
    <property type="entry name" value="OPT"/>
</dbReference>
<evidence type="ECO:0000256" key="7">
    <source>
        <dbReference type="ARBA" id="ARBA00022989"/>
    </source>
</evidence>
<evidence type="ECO:0000256" key="5">
    <source>
        <dbReference type="ARBA" id="ARBA00022856"/>
    </source>
</evidence>
<evidence type="ECO:0000313" key="11">
    <source>
        <dbReference type="EMBL" id="KAK5987748.1"/>
    </source>
</evidence>
<dbReference type="PANTHER" id="PTHR22601">
    <property type="entry name" value="ISP4 LIKE PROTEIN"/>
    <property type="match status" value="1"/>
</dbReference>
<feature type="transmembrane region" description="Helical" evidence="10">
    <location>
        <begin position="717"/>
        <end position="738"/>
    </location>
</feature>
<evidence type="ECO:0000256" key="1">
    <source>
        <dbReference type="ARBA" id="ARBA00004141"/>
    </source>
</evidence>
<proteinExistence type="inferred from homology"/>
<evidence type="ECO:0000256" key="10">
    <source>
        <dbReference type="SAM" id="Phobius"/>
    </source>
</evidence>
<evidence type="ECO:0000256" key="4">
    <source>
        <dbReference type="ARBA" id="ARBA00022692"/>
    </source>
</evidence>
<name>A0ABR0S6L7_9HYPO</name>
<feature type="transmembrane region" description="Helical" evidence="10">
    <location>
        <begin position="541"/>
        <end position="563"/>
    </location>
</feature>